<dbReference type="HOGENOM" id="CLU_3089764_0_0_1"/>
<name>T1IAY5_RHOPR</name>
<sequence>MPSSLFICACIFVRLFTLQKYSETKKLYTPHSTDNHHCNYLRRKFVYDDPVL</sequence>
<reference evidence="1" key="1">
    <citation type="submission" date="2015-05" db="UniProtKB">
        <authorList>
            <consortium name="EnsemblMetazoa"/>
        </authorList>
    </citation>
    <scope>IDENTIFICATION</scope>
</reference>
<keyword evidence="2" id="KW-1185">Reference proteome</keyword>
<dbReference type="AlphaFoldDB" id="T1IAY5"/>
<dbReference type="EnsemblMetazoa" id="RPRC013456-RA">
    <property type="protein sequence ID" value="RPRC013456-PA"/>
    <property type="gene ID" value="RPRC013456"/>
</dbReference>
<dbReference type="InParanoid" id="T1IAY5"/>
<protein>
    <submittedName>
        <fullName evidence="1">Uncharacterized protein</fullName>
    </submittedName>
</protein>
<evidence type="ECO:0000313" key="1">
    <source>
        <dbReference type="EnsemblMetazoa" id="RPRC013456-PA"/>
    </source>
</evidence>
<dbReference type="Proteomes" id="UP000015103">
    <property type="component" value="Unassembled WGS sequence"/>
</dbReference>
<dbReference type="EMBL" id="ACPB03007391">
    <property type="status" value="NOT_ANNOTATED_CDS"/>
    <property type="molecule type" value="Genomic_DNA"/>
</dbReference>
<accession>T1IAY5</accession>
<dbReference type="VEuPathDB" id="VectorBase:RPRC013456"/>
<organism evidence="1 2">
    <name type="scientific">Rhodnius prolixus</name>
    <name type="common">Triatomid bug</name>
    <dbReference type="NCBI Taxonomy" id="13249"/>
    <lineage>
        <taxon>Eukaryota</taxon>
        <taxon>Metazoa</taxon>
        <taxon>Ecdysozoa</taxon>
        <taxon>Arthropoda</taxon>
        <taxon>Hexapoda</taxon>
        <taxon>Insecta</taxon>
        <taxon>Pterygota</taxon>
        <taxon>Neoptera</taxon>
        <taxon>Paraneoptera</taxon>
        <taxon>Hemiptera</taxon>
        <taxon>Heteroptera</taxon>
        <taxon>Panheteroptera</taxon>
        <taxon>Cimicomorpha</taxon>
        <taxon>Reduviidae</taxon>
        <taxon>Triatominae</taxon>
        <taxon>Rhodnius</taxon>
    </lineage>
</organism>
<proteinExistence type="predicted"/>
<evidence type="ECO:0000313" key="2">
    <source>
        <dbReference type="Proteomes" id="UP000015103"/>
    </source>
</evidence>